<evidence type="ECO:0000256" key="3">
    <source>
        <dbReference type="SAM" id="Phobius"/>
    </source>
</evidence>
<sequence length="206" mass="23468">MYPDLDTDKISRSTDEAATGLTRPEHAEGGLIRENFLDSLRKAQLERKKIKAEEEIKAAERKLAEKQAERVVRIKARQENKTLWAVASLEFFLRKNFDYGEGICYLKCKDESEIQQIKKAARRHSLKWVLVSGAASAALGLLSLGFPVHGEFLRVFFLIAACLPLPVFFRHLGFLARGYYWLKNNCATCIRIYGRHVCNCVSDGRC</sequence>
<feature type="coiled-coil region" evidence="1">
    <location>
        <begin position="33"/>
        <end position="69"/>
    </location>
</feature>
<reference evidence="4 5" key="1">
    <citation type="journal article" date="2016" name="Nat. Commun.">
        <title>Thousands of microbial genomes shed light on interconnected biogeochemical processes in an aquifer system.</title>
        <authorList>
            <person name="Anantharaman K."/>
            <person name="Brown C.T."/>
            <person name="Hug L.A."/>
            <person name="Sharon I."/>
            <person name="Castelle C.J."/>
            <person name="Probst A.J."/>
            <person name="Thomas B.C."/>
            <person name="Singh A."/>
            <person name="Wilkins M.J."/>
            <person name="Karaoz U."/>
            <person name="Brodie E.L."/>
            <person name="Williams K.H."/>
            <person name="Hubbard S.S."/>
            <person name="Banfield J.F."/>
        </authorList>
    </citation>
    <scope>NUCLEOTIDE SEQUENCE [LARGE SCALE GENOMIC DNA]</scope>
</reference>
<dbReference type="AlphaFoldDB" id="A0A1G2L1V7"/>
<evidence type="ECO:0000256" key="2">
    <source>
        <dbReference type="SAM" id="MobiDB-lite"/>
    </source>
</evidence>
<feature type="transmembrane region" description="Helical" evidence="3">
    <location>
        <begin position="128"/>
        <end position="146"/>
    </location>
</feature>
<name>A0A1G2L1V7_9BACT</name>
<accession>A0A1G2L1V7</accession>
<evidence type="ECO:0000313" key="5">
    <source>
        <dbReference type="Proteomes" id="UP000177982"/>
    </source>
</evidence>
<keyword evidence="3" id="KW-0472">Membrane</keyword>
<proteinExistence type="predicted"/>
<organism evidence="4 5">
    <name type="scientific">Candidatus Sungbacteria bacterium RIFCSPLOWO2_01_FULL_47_10</name>
    <dbReference type="NCBI Taxonomy" id="1802276"/>
    <lineage>
        <taxon>Bacteria</taxon>
        <taxon>Candidatus Sungiibacteriota</taxon>
    </lineage>
</organism>
<dbReference type="Proteomes" id="UP000177982">
    <property type="component" value="Unassembled WGS sequence"/>
</dbReference>
<comment type="caution">
    <text evidence="4">The sequence shown here is derived from an EMBL/GenBank/DDBJ whole genome shotgun (WGS) entry which is preliminary data.</text>
</comment>
<feature type="compositionally biased region" description="Basic and acidic residues" evidence="2">
    <location>
        <begin position="1"/>
        <end position="15"/>
    </location>
</feature>
<feature type="region of interest" description="Disordered" evidence="2">
    <location>
        <begin position="1"/>
        <end position="26"/>
    </location>
</feature>
<evidence type="ECO:0000256" key="1">
    <source>
        <dbReference type="SAM" id="Coils"/>
    </source>
</evidence>
<gene>
    <name evidence="4" type="ORF">A2934_05350</name>
</gene>
<evidence type="ECO:0000313" key="4">
    <source>
        <dbReference type="EMBL" id="OHA05504.1"/>
    </source>
</evidence>
<feature type="transmembrane region" description="Helical" evidence="3">
    <location>
        <begin position="152"/>
        <end position="169"/>
    </location>
</feature>
<protein>
    <submittedName>
        <fullName evidence="4">Uncharacterized protein</fullName>
    </submittedName>
</protein>
<keyword evidence="1" id="KW-0175">Coiled coil</keyword>
<keyword evidence="3" id="KW-0812">Transmembrane</keyword>
<dbReference type="EMBL" id="MHQO01000050">
    <property type="protein sequence ID" value="OHA05504.1"/>
    <property type="molecule type" value="Genomic_DNA"/>
</dbReference>
<keyword evidence="3" id="KW-1133">Transmembrane helix</keyword>